<gene>
    <name evidence="1" type="ORF">L6452_02089</name>
</gene>
<keyword evidence="2" id="KW-1185">Reference proteome</keyword>
<evidence type="ECO:0000313" key="1">
    <source>
        <dbReference type="EMBL" id="KAI3770941.1"/>
    </source>
</evidence>
<sequence length="121" mass="13824">MRKVSSCGVSSESESLESLADSTCRGDAGVTGFDGRLALDMIGTSMSTGSVPHWHYQQTRLEIYEAKMVRMRKKLENARLMEKMRKKGYDDVSRKLWDEKITVEKLRKIVKYLKGKCPCNK</sequence>
<reference evidence="1 2" key="2">
    <citation type="journal article" date="2022" name="Mol. Ecol. Resour.">
        <title>The genomes of chicory, endive, great burdock and yacon provide insights into Asteraceae paleo-polyploidization history and plant inulin production.</title>
        <authorList>
            <person name="Fan W."/>
            <person name="Wang S."/>
            <person name="Wang H."/>
            <person name="Wang A."/>
            <person name="Jiang F."/>
            <person name="Liu H."/>
            <person name="Zhao H."/>
            <person name="Xu D."/>
            <person name="Zhang Y."/>
        </authorList>
    </citation>
    <scope>NUCLEOTIDE SEQUENCE [LARGE SCALE GENOMIC DNA]</scope>
    <source>
        <strain evidence="2">cv. Niubang</strain>
    </source>
</reference>
<comment type="caution">
    <text evidence="1">The sequence shown here is derived from an EMBL/GenBank/DDBJ whole genome shotgun (WGS) entry which is preliminary data.</text>
</comment>
<evidence type="ECO:0000313" key="2">
    <source>
        <dbReference type="Proteomes" id="UP001055879"/>
    </source>
</evidence>
<reference evidence="2" key="1">
    <citation type="journal article" date="2022" name="Mol. Ecol. Resour.">
        <title>The genomes of chicory, endive, great burdock and yacon provide insights into Asteraceae palaeo-polyploidization history and plant inulin production.</title>
        <authorList>
            <person name="Fan W."/>
            <person name="Wang S."/>
            <person name="Wang H."/>
            <person name="Wang A."/>
            <person name="Jiang F."/>
            <person name="Liu H."/>
            <person name="Zhao H."/>
            <person name="Xu D."/>
            <person name="Zhang Y."/>
        </authorList>
    </citation>
    <scope>NUCLEOTIDE SEQUENCE [LARGE SCALE GENOMIC DNA]</scope>
    <source>
        <strain evidence="2">cv. Niubang</strain>
    </source>
</reference>
<protein>
    <submittedName>
        <fullName evidence="1">Uncharacterized protein</fullName>
    </submittedName>
</protein>
<organism evidence="1 2">
    <name type="scientific">Arctium lappa</name>
    <name type="common">Greater burdock</name>
    <name type="synonym">Lappa major</name>
    <dbReference type="NCBI Taxonomy" id="4217"/>
    <lineage>
        <taxon>Eukaryota</taxon>
        <taxon>Viridiplantae</taxon>
        <taxon>Streptophyta</taxon>
        <taxon>Embryophyta</taxon>
        <taxon>Tracheophyta</taxon>
        <taxon>Spermatophyta</taxon>
        <taxon>Magnoliopsida</taxon>
        <taxon>eudicotyledons</taxon>
        <taxon>Gunneridae</taxon>
        <taxon>Pentapetalae</taxon>
        <taxon>asterids</taxon>
        <taxon>campanulids</taxon>
        <taxon>Asterales</taxon>
        <taxon>Asteraceae</taxon>
        <taxon>Carduoideae</taxon>
        <taxon>Cardueae</taxon>
        <taxon>Arctiinae</taxon>
        <taxon>Arctium</taxon>
    </lineage>
</organism>
<dbReference type="Proteomes" id="UP001055879">
    <property type="component" value="Linkage Group LG01"/>
</dbReference>
<accession>A0ACB9FJD3</accession>
<proteinExistence type="predicted"/>
<name>A0ACB9FJD3_ARCLA</name>
<dbReference type="EMBL" id="CM042047">
    <property type="protein sequence ID" value="KAI3770941.1"/>
    <property type="molecule type" value="Genomic_DNA"/>
</dbReference>